<feature type="transmembrane region" description="Helical" evidence="9">
    <location>
        <begin position="182"/>
        <end position="202"/>
    </location>
</feature>
<dbReference type="NCBIfam" id="TIGR00974">
    <property type="entry name" value="3a0107s02c"/>
    <property type="match status" value="1"/>
</dbReference>
<dbReference type="CDD" id="cd06261">
    <property type="entry name" value="TM_PBP2"/>
    <property type="match status" value="1"/>
</dbReference>
<dbReference type="Proteomes" id="UP000075515">
    <property type="component" value="Unassembled WGS sequence"/>
</dbReference>
<evidence type="ECO:0000256" key="1">
    <source>
        <dbReference type="ARBA" id="ARBA00004651"/>
    </source>
</evidence>
<keyword evidence="6 9" id="KW-0812">Transmembrane</keyword>
<evidence type="ECO:0000256" key="9">
    <source>
        <dbReference type="RuleBase" id="RU363043"/>
    </source>
</evidence>
<dbReference type="GO" id="GO:0035435">
    <property type="term" value="P:phosphate ion transmembrane transport"/>
    <property type="evidence" value="ECO:0007669"/>
    <property type="project" value="InterPro"/>
</dbReference>
<protein>
    <recommendedName>
        <fullName evidence="3 9">Phosphate transport system permease protein PstA</fullName>
    </recommendedName>
</protein>
<evidence type="ECO:0000256" key="2">
    <source>
        <dbReference type="ARBA" id="ARBA00007069"/>
    </source>
</evidence>
<comment type="similarity">
    <text evidence="2 9">Belongs to the binding-protein-dependent transport system permease family. CysTW subfamily.</text>
</comment>
<evidence type="ECO:0000256" key="4">
    <source>
        <dbReference type="ARBA" id="ARBA00022448"/>
    </source>
</evidence>
<organism evidence="11 12">
    <name type="scientific">Sorangium cellulosum</name>
    <name type="common">Polyangium cellulosum</name>
    <dbReference type="NCBI Taxonomy" id="56"/>
    <lineage>
        <taxon>Bacteria</taxon>
        <taxon>Pseudomonadati</taxon>
        <taxon>Myxococcota</taxon>
        <taxon>Polyangia</taxon>
        <taxon>Polyangiales</taxon>
        <taxon>Polyangiaceae</taxon>
        <taxon>Sorangium</taxon>
    </lineage>
</organism>
<evidence type="ECO:0000256" key="5">
    <source>
        <dbReference type="ARBA" id="ARBA00022475"/>
    </source>
</evidence>
<gene>
    <name evidence="11" type="ORF">BE18_41075</name>
</gene>
<reference evidence="11 12" key="1">
    <citation type="submission" date="2014-02" db="EMBL/GenBank/DDBJ databases">
        <title>The small core and large imbalanced accessory genome model reveals a collaborative survival strategy of Sorangium cellulosum strains in nature.</title>
        <authorList>
            <person name="Han K."/>
            <person name="Peng R."/>
            <person name="Blom J."/>
            <person name="Li Y.-Z."/>
        </authorList>
    </citation>
    <scope>NUCLEOTIDE SEQUENCE [LARGE SCALE GENOMIC DNA]</scope>
    <source>
        <strain evidence="11 12">So0149</strain>
    </source>
</reference>
<feature type="transmembrane region" description="Helical" evidence="9">
    <location>
        <begin position="133"/>
        <end position="153"/>
    </location>
</feature>
<dbReference type="GO" id="GO:0005315">
    <property type="term" value="F:phosphate transmembrane transporter activity"/>
    <property type="evidence" value="ECO:0007669"/>
    <property type="project" value="InterPro"/>
</dbReference>
<dbReference type="PROSITE" id="PS50928">
    <property type="entry name" value="ABC_TM1"/>
    <property type="match status" value="1"/>
</dbReference>
<evidence type="ECO:0000256" key="6">
    <source>
        <dbReference type="ARBA" id="ARBA00022692"/>
    </source>
</evidence>
<dbReference type="Gene3D" id="1.10.3720.10">
    <property type="entry name" value="MetI-like"/>
    <property type="match status" value="1"/>
</dbReference>
<keyword evidence="5 9" id="KW-1003">Cell membrane</keyword>
<evidence type="ECO:0000256" key="8">
    <source>
        <dbReference type="ARBA" id="ARBA00023136"/>
    </source>
</evidence>
<evidence type="ECO:0000259" key="10">
    <source>
        <dbReference type="PROSITE" id="PS50928"/>
    </source>
</evidence>
<keyword evidence="8 9" id="KW-0472">Membrane</keyword>
<dbReference type="GO" id="GO:0005886">
    <property type="term" value="C:plasma membrane"/>
    <property type="evidence" value="ECO:0007669"/>
    <property type="project" value="UniProtKB-SubCell"/>
</dbReference>
<feature type="transmembrane region" description="Helical" evidence="9">
    <location>
        <begin position="62"/>
        <end position="91"/>
    </location>
</feature>
<evidence type="ECO:0000313" key="12">
    <source>
        <dbReference type="Proteomes" id="UP000075515"/>
    </source>
</evidence>
<dbReference type="SUPFAM" id="SSF161098">
    <property type="entry name" value="MetI-like"/>
    <property type="match status" value="1"/>
</dbReference>
<evidence type="ECO:0000256" key="7">
    <source>
        <dbReference type="ARBA" id="ARBA00022989"/>
    </source>
</evidence>
<dbReference type="InterPro" id="IPR000515">
    <property type="entry name" value="MetI-like"/>
</dbReference>
<comment type="subcellular location">
    <subcellularLocation>
        <location evidence="1 9">Cell membrane</location>
        <topology evidence="1 9">Multi-pass membrane protein</topology>
    </subcellularLocation>
</comment>
<feature type="transmembrane region" description="Helical" evidence="9">
    <location>
        <begin position="103"/>
        <end position="127"/>
    </location>
</feature>
<comment type="caution">
    <text evidence="11">The sequence shown here is derived from an EMBL/GenBank/DDBJ whole genome shotgun (WGS) entry which is preliminary data.</text>
</comment>
<evidence type="ECO:0000313" key="11">
    <source>
        <dbReference type="EMBL" id="KYF84408.1"/>
    </source>
</evidence>
<feature type="domain" description="ABC transmembrane type-1" evidence="10">
    <location>
        <begin position="66"/>
        <end position="270"/>
    </location>
</feature>
<keyword evidence="7 9" id="KW-1133">Transmembrane helix</keyword>
<accession>A0A150SJC3</accession>
<keyword evidence="4" id="KW-0813">Transport</keyword>
<sequence length="282" mass="30201">MPRKVHPRTVQAAARVLLWSMMAATLLVLLVIVGFVLERGIPHLSWTFLSTAPSDSGRSGGIFPMFVGTLAVTSLAVLLATPLGLGTAIFLTEYTREGRLTRLLRFGAECLAGVPSILFGLFGFVFFVVTLGLGWSILAAGLTLAFMILPTVIRTSEEAIKAVPRVHREVSLSLGASKWQTIVRVVLPSAIPGVVTGVILGVGRSISETAAVIFTAGSSLPRAVPTSLFDGTRTLSVHFYQLAREAISADNAYATAALLVLSILAINVVAYALMDRFMRRYR</sequence>
<dbReference type="InterPro" id="IPR035906">
    <property type="entry name" value="MetI-like_sf"/>
</dbReference>
<name>A0A150SJC3_SORCE</name>
<dbReference type="PANTHER" id="PTHR43470:SF3">
    <property type="entry name" value="PHOSPHATE TRANSPORT SYSTEM PERMEASE PROTEIN PSTA-RELATED"/>
    <property type="match status" value="1"/>
</dbReference>
<dbReference type="Pfam" id="PF00528">
    <property type="entry name" value="BPD_transp_1"/>
    <property type="match status" value="1"/>
</dbReference>
<dbReference type="AlphaFoldDB" id="A0A150SJC3"/>
<dbReference type="PANTHER" id="PTHR43470">
    <property type="entry name" value="PHOSPHATE TRANSPORT SYSTEM PERMEASE PROTEIN PSTA-RELATED"/>
    <property type="match status" value="1"/>
</dbReference>
<evidence type="ECO:0000256" key="3">
    <source>
        <dbReference type="ARBA" id="ARBA00016864"/>
    </source>
</evidence>
<feature type="transmembrane region" description="Helical" evidence="9">
    <location>
        <begin position="12"/>
        <end position="37"/>
    </location>
</feature>
<proteinExistence type="inferred from homology"/>
<feature type="transmembrane region" description="Helical" evidence="9">
    <location>
        <begin position="252"/>
        <end position="274"/>
    </location>
</feature>
<dbReference type="EMBL" id="JEMC01002952">
    <property type="protein sequence ID" value="KYF84408.1"/>
    <property type="molecule type" value="Genomic_DNA"/>
</dbReference>
<dbReference type="InterPro" id="IPR005672">
    <property type="entry name" value="Phosphate_PstA"/>
</dbReference>